<sequence>MYIGHFSSIRKQNVKNILQTNRRPRNQRGVSILPPTPAGVSQFSQSSCKKNPTLYPILLYKNLGAFVREKIFVFFYKTFLKIAKPRSERKCEYAPLERRCLLFYYLYFLDL</sequence>
<organism evidence="1">
    <name type="scientific">Cacopsylla melanoneura</name>
    <dbReference type="NCBI Taxonomy" id="428564"/>
    <lineage>
        <taxon>Eukaryota</taxon>
        <taxon>Metazoa</taxon>
        <taxon>Ecdysozoa</taxon>
        <taxon>Arthropoda</taxon>
        <taxon>Hexapoda</taxon>
        <taxon>Insecta</taxon>
        <taxon>Pterygota</taxon>
        <taxon>Neoptera</taxon>
        <taxon>Paraneoptera</taxon>
        <taxon>Hemiptera</taxon>
        <taxon>Sternorrhyncha</taxon>
        <taxon>Psylloidea</taxon>
        <taxon>Psyllidae</taxon>
        <taxon>Psyllinae</taxon>
        <taxon>Cacopsylla</taxon>
    </lineage>
</organism>
<protein>
    <submittedName>
        <fullName evidence="1">Uncharacterized protein</fullName>
    </submittedName>
</protein>
<proteinExistence type="predicted"/>
<evidence type="ECO:0000313" key="1">
    <source>
        <dbReference type="EMBL" id="CAG6708319.1"/>
    </source>
</evidence>
<accession>A0A8D8XV39</accession>
<dbReference type="EMBL" id="HBUF01344938">
    <property type="protein sequence ID" value="CAG6708319.1"/>
    <property type="molecule type" value="Transcribed_RNA"/>
</dbReference>
<reference evidence="1" key="1">
    <citation type="submission" date="2021-05" db="EMBL/GenBank/DDBJ databases">
        <authorList>
            <person name="Alioto T."/>
            <person name="Alioto T."/>
            <person name="Gomez Garrido J."/>
        </authorList>
    </citation>
    <scope>NUCLEOTIDE SEQUENCE</scope>
</reference>
<name>A0A8D8XV39_9HEMI</name>
<dbReference type="AlphaFoldDB" id="A0A8D8XV39"/>